<gene>
    <name evidence="1" type="ORF">PYK22_02467</name>
</gene>
<reference evidence="1 2" key="1">
    <citation type="submission" date="2013-12" db="EMBL/GenBank/DDBJ databases">
        <authorList>
            <person name="Stott M."/>
        </authorList>
    </citation>
    <scope>NUCLEOTIDE SEQUENCE [LARGE SCALE GENOMIC DNA]</scope>
    <source>
        <strain evidence="1 2">K22</strain>
    </source>
</reference>
<proteinExistence type="predicted"/>
<evidence type="ECO:0000313" key="2">
    <source>
        <dbReference type="Proteomes" id="UP000031518"/>
    </source>
</evidence>
<protein>
    <submittedName>
        <fullName evidence="1">Uncharacterized protein</fullName>
    </submittedName>
</protein>
<dbReference type="Proteomes" id="UP000031518">
    <property type="component" value="Unassembled WGS sequence"/>
</dbReference>
<keyword evidence="2" id="KW-1185">Reference proteome</keyword>
<dbReference type="EMBL" id="CBXV010000008">
    <property type="protein sequence ID" value="CDM66437.1"/>
    <property type="molecule type" value="Genomic_DNA"/>
</dbReference>
<sequence length="115" mass="13449">MIAAFVSLLLFGCSAERRNRTQTMAQPTPRTQFEQDLDYVRKGQFIHIYVISRLDGEPFDSNDIAYLKANAHPETNMWVMTDDGRRVIAGTNFDWTRENFVALSKRFKIEDRTER</sequence>
<dbReference type="STRING" id="454194.PYK22_02467"/>
<dbReference type="AlphaFoldDB" id="A0A0B6X0C8"/>
<reference evidence="1 2" key="2">
    <citation type="submission" date="2015-01" db="EMBL/GenBank/DDBJ databases">
        <title>Complete genome sequence of Pyrinomonas methylaliphatogenes type strain K22T.</title>
        <authorList>
            <person name="Lee K.C.Y."/>
            <person name="Power J.F."/>
            <person name="Dunfield P.F."/>
            <person name="Morgan X.C."/>
            <person name="Huttenhower C."/>
            <person name="Stott M.B."/>
        </authorList>
    </citation>
    <scope>NUCLEOTIDE SEQUENCE [LARGE SCALE GENOMIC DNA]</scope>
    <source>
        <strain evidence="1 2">K22</strain>
    </source>
</reference>
<name>A0A0B6X0C8_9BACT</name>
<accession>A0A0B6X0C8</accession>
<organism evidence="1 2">
    <name type="scientific">Pyrinomonas methylaliphatogenes</name>
    <dbReference type="NCBI Taxonomy" id="454194"/>
    <lineage>
        <taxon>Bacteria</taxon>
        <taxon>Pseudomonadati</taxon>
        <taxon>Acidobacteriota</taxon>
        <taxon>Blastocatellia</taxon>
        <taxon>Blastocatellales</taxon>
        <taxon>Pyrinomonadaceae</taxon>
        <taxon>Pyrinomonas</taxon>
    </lineage>
</organism>
<evidence type="ECO:0000313" key="1">
    <source>
        <dbReference type="EMBL" id="CDM66437.1"/>
    </source>
</evidence>